<dbReference type="OrthoDB" id="9803716at2"/>
<dbReference type="InterPro" id="IPR013610">
    <property type="entry name" value="ArdC_N"/>
</dbReference>
<keyword evidence="2" id="KW-0964">Secreted</keyword>
<dbReference type="Proteomes" id="UP000193326">
    <property type="component" value="Unassembled WGS sequence"/>
</dbReference>
<accession>A0A1X1IUR1</accession>
<evidence type="ECO:0000256" key="1">
    <source>
        <dbReference type="ARBA" id="ARBA00004613"/>
    </source>
</evidence>
<dbReference type="InterPro" id="IPR041420">
    <property type="entry name" value="PBECR4"/>
</dbReference>
<feature type="compositionally biased region" description="Basic and acidic residues" evidence="6">
    <location>
        <begin position="1266"/>
        <end position="1276"/>
    </location>
</feature>
<dbReference type="GO" id="GO:0006260">
    <property type="term" value="P:DNA replication"/>
    <property type="evidence" value="ECO:0007669"/>
    <property type="project" value="InterPro"/>
</dbReference>
<dbReference type="Pfam" id="PF18884">
    <property type="entry name" value="TSP3_bac"/>
    <property type="match status" value="1"/>
</dbReference>
<keyword evidence="4" id="KW-0106">Calcium</keyword>
<dbReference type="SUPFAM" id="SSF57783">
    <property type="entry name" value="Zinc beta-ribbon"/>
    <property type="match status" value="1"/>
</dbReference>
<evidence type="ECO:0000256" key="3">
    <source>
        <dbReference type="ARBA" id="ARBA00022729"/>
    </source>
</evidence>
<dbReference type="Gene3D" id="3.40.1360.10">
    <property type="match status" value="1"/>
</dbReference>
<evidence type="ECO:0000259" key="8">
    <source>
        <dbReference type="Pfam" id="PF18813"/>
    </source>
</evidence>
<feature type="region of interest" description="Disordered" evidence="6">
    <location>
        <begin position="1645"/>
        <end position="1672"/>
    </location>
</feature>
<dbReference type="Pfam" id="PF13155">
    <property type="entry name" value="Toprim_2"/>
    <property type="match status" value="1"/>
</dbReference>
<proteinExistence type="predicted"/>
<keyword evidence="5" id="KW-0175">Coiled coil</keyword>
<name>A0A1X1IUR1_STROR</name>
<evidence type="ECO:0000313" key="11">
    <source>
        <dbReference type="Proteomes" id="UP000193326"/>
    </source>
</evidence>
<dbReference type="Pfam" id="PF18840">
    <property type="entry name" value="LPD25"/>
    <property type="match status" value="1"/>
</dbReference>
<evidence type="ECO:0000259" key="9">
    <source>
        <dbReference type="Pfam" id="PF18840"/>
    </source>
</evidence>
<dbReference type="InterPro" id="IPR041045">
    <property type="entry name" value="LPD25"/>
</dbReference>
<feature type="compositionally biased region" description="Basic and acidic residues" evidence="6">
    <location>
        <begin position="1301"/>
        <end position="1312"/>
    </location>
</feature>
<dbReference type="InterPro" id="IPR059100">
    <property type="entry name" value="TSP3_bac"/>
</dbReference>
<dbReference type="InterPro" id="IPR036977">
    <property type="entry name" value="DNA_primase_Znf_CHC2"/>
</dbReference>
<dbReference type="Pfam" id="PF08401">
    <property type="entry name" value="ArdcN"/>
    <property type="match status" value="1"/>
</dbReference>
<feature type="compositionally biased region" description="Basic and acidic residues" evidence="6">
    <location>
        <begin position="1657"/>
        <end position="1672"/>
    </location>
</feature>
<feature type="compositionally biased region" description="Polar residues" evidence="6">
    <location>
        <begin position="708"/>
        <end position="741"/>
    </location>
</feature>
<dbReference type="RefSeq" id="WP_084946229.1">
    <property type="nucleotide sequence ID" value="NZ_NCUY01000032.1"/>
</dbReference>
<feature type="domain" description="Large polyvalent protein associated" evidence="9">
    <location>
        <begin position="1101"/>
        <end position="1204"/>
    </location>
</feature>
<keyword evidence="3" id="KW-0732">Signal</keyword>
<evidence type="ECO:0000256" key="4">
    <source>
        <dbReference type="ARBA" id="ARBA00022837"/>
    </source>
</evidence>
<evidence type="ECO:0000256" key="6">
    <source>
        <dbReference type="SAM" id="MobiDB-lite"/>
    </source>
</evidence>
<feature type="domain" description="N-terminal" evidence="7">
    <location>
        <begin position="1342"/>
        <end position="1458"/>
    </location>
</feature>
<evidence type="ECO:0000313" key="10">
    <source>
        <dbReference type="EMBL" id="ORO76917.1"/>
    </source>
</evidence>
<feature type="domain" description="Phage-Barnase-EndoU-ColicinE5/D-RelE like nuclease 4" evidence="8">
    <location>
        <begin position="808"/>
        <end position="984"/>
    </location>
</feature>
<dbReference type="Gene3D" id="3.90.580.10">
    <property type="entry name" value="Zinc finger, CHC2-type domain"/>
    <property type="match status" value="1"/>
</dbReference>
<evidence type="ECO:0000256" key="5">
    <source>
        <dbReference type="SAM" id="Coils"/>
    </source>
</evidence>
<feature type="region of interest" description="Disordered" evidence="6">
    <location>
        <begin position="686"/>
        <end position="762"/>
    </location>
</feature>
<evidence type="ECO:0000256" key="2">
    <source>
        <dbReference type="ARBA" id="ARBA00022525"/>
    </source>
</evidence>
<dbReference type="Pfam" id="PF18813">
    <property type="entry name" value="PBECR4"/>
    <property type="match status" value="1"/>
</dbReference>
<dbReference type="Gene3D" id="1.10.10.2910">
    <property type="match status" value="1"/>
</dbReference>
<feature type="coiled-coil region" evidence="5">
    <location>
        <begin position="476"/>
        <end position="510"/>
    </location>
</feature>
<evidence type="ECO:0000259" key="7">
    <source>
        <dbReference type="Pfam" id="PF08401"/>
    </source>
</evidence>
<comment type="caution">
    <text evidence="10">The sequence shown here is derived from an EMBL/GenBank/DDBJ whole genome shotgun (WGS) entry which is preliminary data.</text>
</comment>
<sequence length="1672" mass="192276">MPLTKEATKNLSILSVAEQLGMELKRTGNYSYTWTEHDSFVIDVRKNDFHWNSRSEFGDVIQLVQTIREVSYKEAMKFLETGEFTEVDLAVQTASREPFRYSLERYEHPDFNASRSYLRDQRGLSDDTIDFFSSQGSMAEATRKKGDYFEPVIVFKYKDNTGFLAGASLQGVVENRVHYPERGRLKQIMKNSDGQLGFSVDIGKPKRLVFAEAPIDLMSYYELHKDNLQDVRLVAMDGVKEGIISRRFMELYAEMNDKSYQIDQNTGKALETVVNTTDYFKDGQHQDMITLAVDNDAAGQNFITRLQEKGIPVQIAIPPIVQIDQKKEDWNDFLKRENEAPKELAHVYIADEKSWHYQGYFSKEIALAKAQELTADDVKAFVSARQLTKEEVHQEYTRIINQEKERKHTMSEVHEAGAEYETEKPDNSHLAQAKRKLERLKGEADEAINAAYSHQSLTNGQPMNDKRGGGRFMQKQEQIENRVFSKLDEIKEQEERIERLQEREDRKAAGLNRQGNGLDMSVQNIPRIREEIEKAERGESSYRPETIKRYKKELEHLEAIQDKVDGLVIQPETQALIDSGEVKQWAKQPNIYFVKGLRRVALELTEEGRFELSPKYRPNTDEEKEVVNKLLSKQKKQGELVLEDDQSSELNIDNSSLSPEDAEWLKQNWDNISFSVEPKKQMVIDSDKTVTFEKPSNPLGDSSRALEENQSTEKALGKSQEQNMNSEYQKNERTNGSQGSLQPKAEGSPKPVPEVGTFERSVTSRPTLSSHLLYFSINEEFQSSNDGHYHSISSHELAKLNRPIRSQTIQNAAQYYLDELANSKIYYVTPDKTVQVNFEEKHFMHLTGIKPLAPGQTPEKTLRDFAEGNGHFDNILLANNDAAFDKINVLSDLSVATESTSFYFDDLTNLRRYNGRFDSLIKSDDKDIILLFKELEEENYIPVSVFQSRARLVKELETADKTPILAVFRERNGHIEQLSINEDYIKDGGKELQSIMKNGLFEEIQPDATKEIEQIAPENTSNKTSLDSATFTQVLDTVYNLGVPGDISKTPEEFHQSWNQYLDYAKQYNDKFDQIVAAAGEDHLLDTNSDFYKEWKQDYIYKENYHVRLQWAEERPDGPKLPFKETELISYQDFAKELYKANQSFYQLHQEGLQQVTGGHPEAYISPTKIQFSIYAPDGELIQDGIRYDIGDEINPIAHKERLGTREMREHPELMKIDETLFNQYHLERLASEQTIENIRDEFEKSQVKNLQNTPDNPYEKIYQYNRKDERDRDLDGDGISNSDEMLQGTDPYNAASNLHKRQEDRERRTDAEVETGAIITEAIAAKSSEQTISQLVANKDTKALAEHLKEGMKNYLDSEQFKSFLDMMSKFHNYSLNNIHLLKMQNPNVSRVASFNKWKTDFDRTVKKGSKALKIWVPYQVKTKIPVNQKELSFSPSENEMEEKEVTVTRFKLGNVFDVSQTEGKELPKAINELTGSVKDYEDLYRAAKAVSMDNQVSISFEEIKRGSANGYYSPDENRIVISKGLKGQEQILKTIFHEMAHSDLHRGTNAQYGDDQYRKQELQAESVAYVVANHFGFDTSSYSFGYLAIWAKDKNGFEDMVEQLQIVQKEAKSLIDRMDAKLELVKNKSVTKDKFASKLKQAKEKSEQLGNQKAEAVKQVEEKKFLSSPH</sequence>
<protein>
    <submittedName>
        <fullName evidence="10">Uncharacterized protein</fullName>
    </submittedName>
</protein>
<dbReference type="GO" id="GO:0003697">
    <property type="term" value="F:single-stranded DNA binding"/>
    <property type="evidence" value="ECO:0007669"/>
    <property type="project" value="InterPro"/>
</dbReference>
<dbReference type="EMBL" id="NCUY01000032">
    <property type="protein sequence ID" value="ORO76917.1"/>
    <property type="molecule type" value="Genomic_DNA"/>
</dbReference>
<dbReference type="GO" id="GO:0008270">
    <property type="term" value="F:zinc ion binding"/>
    <property type="evidence" value="ECO:0007669"/>
    <property type="project" value="InterPro"/>
</dbReference>
<comment type="subcellular location">
    <subcellularLocation>
        <location evidence="1">Secreted</location>
    </subcellularLocation>
</comment>
<feature type="region of interest" description="Disordered" evidence="6">
    <location>
        <begin position="1247"/>
        <end position="1312"/>
    </location>
</feature>
<reference evidence="10 11" key="1">
    <citation type="journal article" date="2016" name="Eur. J. Clin. Microbiol. Infect. Dis.">
        <title>Whole genome sequencing as a tool for phylogenetic analysis of clinical strains of Mitis group streptococci.</title>
        <authorList>
            <person name="Rasmussen L.H."/>
            <person name="Dargis R."/>
            <person name="Hojholt K."/>
            <person name="Christensen J.J."/>
            <person name="Skovgaard O."/>
            <person name="Justesen U.S."/>
            <person name="Rosenvinge F.S."/>
            <person name="Moser C."/>
            <person name="Lukjancenko O."/>
            <person name="Rasmussen S."/>
            <person name="Nielsen X.C."/>
        </authorList>
    </citation>
    <scope>NUCLEOTIDE SEQUENCE [LARGE SCALE GENOMIC DNA]</scope>
    <source>
        <strain evidence="10 11">RH_70047_11</strain>
    </source>
</reference>
<organism evidence="10 11">
    <name type="scientific">Streptococcus oralis subsp. dentisani</name>
    <dbReference type="NCBI Taxonomy" id="1458253"/>
    <lineage>
        <taxon>Bacteria</taxon>
        <taxon>Bacillati</taxon>
        <taxon>Bacillota</taxon>
        <taxon>Bacilli</taxon>
        <taxon>Lactobacillales</taxon>
        <taxon>Streptococcaceae</taxon>
        <taxon>Streptococcus</taxon>
    </lineage>
</organism>
<gene>
    <name evidence="10" type="ORF">B7707_08145</name>
</gene>